<comment type="function">
    <text evidence="1">May be involved in a process influencing telomere capping.</text>
</comment>
<feature type="compositionally biased region" description="Polar residues" evidence="8">
    <location>
        <begin position="676"/>
        <end position="692"/>
    </location>
</feature>
<dbReference type="PANTHER" id="PTHR41391:SF1">
    <property type="entry name" value="RESTRICTION OF TELOMERE CAPPING PROTEIN 4"/>
    <property type="match status" value="1"/>
</dbReference>
<evidence type="ECO:0000256" key="1">
    <source>
        <dbReference type="ARBA" id="ARBA00002738"/>
    </source>
</evidence>
<dbReference type="EMBL" id="MU859162">
    <property type="protein sequence ID" value="KAK3950923.1"/>
    <property type="molecule type" value="Genomic_DNA"/>
</dbReference>
<feature type="compositionally biased region" description="Basic and acidic residues" evidence="8">
    <location>
        <begin position="302"/>
        <end position="313"/>
    </location>
</feature>
<dbReference type="SMART" id="SM01312">
    <property type="entry name" value="RTC4"/>
    <property type="match status" value="1"/>
</dbReference>
<dbReference type="PANTHER" id="PTHR41391">
    <property type="entry name" value="RESTRICTION OF TELOMERE CAPPING PROTEIN 4"/>
    <property type="match status" value="1"/>
</dbReference>
<keyword evidence="7" id="KW-0539">Nucleus</keyword>
<comment type="similarity">
    <text evidence="4">Belongs to the RTC4 family.</text>
</comment>
<proteinExistence type="inferred from homology"/>
<dbReference type="InterPro" id="IPR039024">
    <property type="entry name" value="RTC4"/>
</dbReference>
<evidence type="ECO:0000256" key="5">
    <source>
        <dbReference type="ARBA" id="ARBA00015162"/>
    </source>
</evidence>
<feature type="compositionally biased region" description="Basic residues" evidence="8">
    <location>
        <begin position="342"/>
        <end position="351"/>
    </location>
</feature>
<dbReference type="Proteomes" id="UP001303222">
    <property type="component" value="Unassembled WGS sequence"/>
</dbReference>
<comment type="subcellular location">
    <subcellularLocation>
        <location evidence="3">Cytoplasm</location>
    </subcellularLocation>
    <subcellularLocation>
        <location evidence="2">Nucleus</location>
    </subcellularLocation>
</comment>
<reference evidence="10" key="2">
    <citation type="submission" date="2023-06" db="EMBL/GenBank/DDBJ databases">
        <authorList>
            <consortium name="Lawrence Berkeley National Laboratory"/>
            <person name="Mondo S.J."/>
            <person name="Hensen N."/>
            <person name="Bonometti L."/>
            <person name="Westerberg I."/>
            <person name="Brannstrom I.O."/>
            <person name="Guillou S."/>
            <person name="Cros-Aarteil S."/>
            <person name="Calhoun S."/>
            <person name="Haridas S."/>
            <person name="Kuo A."/>
            <person name="Pangilinan J."/>
            <person name="Riley R."/>
            <person name="Labutti K."/>
            <person name="Andreopoulos B."/>
            <person name="Lipzen A."/>
            <person name="Chen C."/>
            <person name="Yanf M."/>
            <person name="Daum C."/>
            <person name="Ng V."/>
            <person name="Clum A."/>
            <person name="Steindorff A."/>
            <person name="Ohm R."/>
            <person name="Martin F."/>
            <person name="Silar P."/>
            <person name="Natvig D."/>
            <person name="Lalanne C."/>
            <person name="Gautier V."/>
            <person name="Ament-Velasquez S.L."/>
            <person name="Kruys A."/>
            <person name="Hutchinson M.I."/>
            <person name="Powell A.J."/>
            <person name="Barry K."/>
            <person name="Miller A.N."/>
            <person name="Grigoriev I.V."/>
            <person name="Debuchy R."/>
            <person name="Gladieux P."/>
            <person name="Thoren M.H."/>
            <person name="Johannesson H."/>
        </authorList>
    </citation>
    <scope>NUCLEOTIDE SEQUENCE</scope>
    <source>
        <strain evidence="10">CBS 626.80</strain>
    </source>
</reference>
<sequence length="724" mass="81382">MVGTNNVQAQPPRRAGLSRYQQVDTLHTVFKKPAVSESRPMFSEDTLAADVPGPRLRPSASDVDNSVSEKSNDTFIPQFSKTLRDEEDYSAVEKPQDMYVPRFQSYSDNGHDPVTRDIAKSKNIVNDDDPPMSSSDDDDDPLSHRGHIQPTIVAGQPKKKTALSAMNGDKITTSEDEAVSGTAIDGSGYEKKNTRASASRKRSLGGRSDDDIEDPQPQKKTKTRTHKSEELGTHFKTDMDTIMERQWGALKKLSGYGGKTPYQSKAKASAGKPYPLISNKKHIAAQKQQTRTTSTKTSTGVKPEKETEIHEGPSPKLRIPPLFNASSGDQVSPTKKPMEKAKIRRAKPPRKRSQEAGDMSYVHDLEDDETPERAASDTTMPGSPDSPLSSLDSTFDTSRAVLCPMCDEELDEPFKEELKARRTRMTLHQGQQFCQSHKRHSAKKEWENRGYPDIDWTVLDKRIKKQYDFLRSILNGGKSYYANVFSDKIKSGQNKTLMKSDANLTPGYYGMRGLRIMSEHLVNKFSSELRKRAVQDRLVSKRGHTAYVQSVLVPELAVRLIIEDKANNDQKVTEEEARNIMTDSVWVGELLNEEDADHVLYEDEEDDESQNDDLELRDEDEAHLRYERESKLKHEDQDKPKFEDQSVAKQEDEETKRSDYDTIHIEDNDKVKSEDQNGAQQNGEDIKSNGNGVSRIKDEEDGDKLSSSSSLSSLLDTDSELGDL</sequence>
<dbReference type="GO" id="GO:0005737">
    <property type="term" value="C:cytoplasm"/>
    <property type="evidence" value="ECO:0007669"/>
    <property type="project" value="UniProtKB-SubCell"/>
</dbReference>
<organism evidence="10 11">
    <name type="scientific">Pseudoneurospora amorphoporcata</name>
    <dbReference type="NCBI Taxonomy" id="241081"/>
    <lineage>
        <taxon>Eukaryota</taxon>
        <taxon>Fungi</taxon>
        <taxon>Dikarya</taxon>
        <taxon>Ascomycota</taxon>
        <taxon>Pezizomycotina</taxon>
        <taxon>Sordariomycetes</taxon>
        <taxon>Sordariomycetidae</taxon>
        <taxon>Sordariales</taxon>
        <taxon>Sordariaceae</taxon>
        <taxon>Pseudoneurospora</taxon>
    </lineage>
</organism>
<name>A0AAN6NTR9_9PEZI</name>
<evidence type="ECO:0000256" key="6">
    <source>
        <dbReference type="ARBA" id="ARBA00022490"/>
    </source>
</evidence>
<evidence type="ECO:0000256" key="7">
    <source>
        <dbReference type="ARBA" id="ARBA00023242"/>
    </source>
</evidence>
<feature type="compositionally biased region" description="Low complexity" evidence="8">
    <location>
        <begin position="286"/>
        <end position="299"/>
    </location>
</feature>
<feature type="compositionally biased region" description="Basic and acidic residues" evidence="8">
    <location>
        <begin position="628"/>
        <end position="675"/>
    </location>
</feature>
<feature type="region of interest" description="Disordered" evidence="8">
    <location>
        <begin position="628"/>
        <end position="724"/>
    </location>
</feature>
<keyword evidence="11" id="KW-1185">Reference proteome</keyword>
<evidence type="ECO:0000259" key="9">
    <source>
        <dbReference type="SMART" id="SM01312"/>
    </source>
</evidence>
<evidence type="ECO:0000256" key="3">
    <source>
        <dbReference type="ARBA" id="ARBA00004496"/>
    </source>
</evidence>
<feature type="region of interest" description="Disordered" evidence="8">
    <location>
        <begin position="35"/>
        <end position="238"/>
    </location>
</feature>
<feature type="compositionally biased region" description="Basic and acidic residues" evidence="8">
    <location>
        <begin position="109"/>
        <end position="120"/>
    </location>
</feature>
<feature type="region of interest" description="Disordered" evidence="8">
    <location>
        <begin position="1"/>
        <end position="20"/>
    </location>
</feature>
<dbReference type="Pfam" id="PF14474">
    <property type="entry name" value="RTC4"/>
    <property type="match status" value="1"/>
</dbReference>
<evidence type="ECO:0000256" key="4">
    <source>
        <dbReference type="ARBA" id="ARBA00009461"/>
    </source>
</evidence>
<accession>A0AAN6NTR9</accession>
<feature type="compositionally biased region" description="Basic and acidic residues" evidence="8">
    <location>
        <begin position="226"/>
        <end position="238"/>
    </location>
</feature>
<feature type="compositionally biased region" description="Polar residues" evidence="8">
    <location>
        <begin position="324"/>
        <end position="333"/>
    </location>
</feature>
<dbReference type="GO" id="GO:0005634">
    <property type="term" value="C:nucleus"/>
    <property type="evidence" value="ECO:0007669"/>
    <property type="project" value="UniProtKB-SubCell"/>
</dbReference>
<feature type="compositionally biased region" description="Polar residues" evidence="8">
    <location>
        <begin position="62"/>
        <end position="81"/>
    </location>
</feature>
<evidence type="ECO:0000313" key="11">
    <source>
        <dbReference type="Proteomes" id="UP001303222"/>
    </source>
</evidence>
<feature type="compositionally biased region" description="Acidic residues" evidence="8">
    <location>
        <begin position="126"/>
        <end position="140"/>
    </location>
</feature>
<reference evidence="10" key="1">
    <citation type="journal article" date="2023" name="Mol. Phylogenet. Evol.">
        <title>Genome-scale phylogeny and comparative genomics of the fungal order Sordariales.</title>
        <authorList>
            <person name="Hensen N."/>
            <person name="Bonometti L."/>
            <person name="Westerberg I."/>
            <person name="Brannstrom I.O."/>
            <person name="Guillou S."/>
            <person name="Cros-Aarteil S."/>
            <person name="Calhoun S."/>
            <person name="Haridas S."/>
            <person name="Kuo A."/>
            <person name="Mondo S."/>
            <person name="Pangilinan J."/>
            <person name="Riley R."/>
            <person name="LaButti K."/>
            <person name="Andreopoulos B."/>
            <person name="Lipzen A."/>
            <person name="Chen C."/>
            <person name="Yan M."/>
            <person name="Daum C."/>
            <person name="Ng V."/>
            <person name="Clum A."/>
            <person name="Steindorff A."/>
            <person name="Ohm R.A."/>
            <person name="Martin F."/>
            <person name="Silar P."/>
            <person name="Natvig D.O."/>
            <person name="Lalanne C."/>
            <person name="Gautier V."/>
            <person name="Ament-Velasquez S.L."/>
            <person name="Kruys A."/>
            <person name="Hutchinson M.I."/>
            <person name="Powell A.J."/>
            <person name="Barry K."/>
            <person name="Miller A.N."/>
            <person name="Grigoriev I.V."/>
            <person name="Debuchy R."/>
            <person name="Gladieux P."/>
            <person name="Hiltunen Thoren M."/>
            <person name="Johannesson H."/>
        </authorList>
    </citation>
    <scope>NUCLEOTIDE SEQUENCE</scope>
    <source>
        <strain evidence="10">CBS 626.80</strain>
    </source>
</reference>
<evidence type="ECO:0000256" key="8">
    <source>
        <dbReference type="SAM" id="MobiDB-lite"/>
    </source>
</evidence>
<feature type="compositionally biased region" description="Low complexity" evidence="8">
    <location>
        <begin position="705"/>
        <end position="716"/>
    </location>
</feature>
<feature type="region of interest" description="Disordered" evidence="8">
    <location>
        <begin position="254"/>
        <end position="391"/>
    </location>
</feature>
<protein>
    <recommendedName>
        <fullName evidence="5">Restriction of telomere capping protein 4</fullName>
    </recommendedName>
</protein>
<dbReference type="AlphaFoldDB" id="A0AAN6NTR9"/>
<dbReference type="InterPro" id="IPR028094">
    <property type="entry name" value="RTC4_C"/>
</dbReference>
<comment type="caution">
    <text evidence="10">The sequence shown here is derived from an EMBL/GenBank/DDBJ whole genome shotgun (WGS) entry which is preliminary data.</text>
</comment>
<gene>
    <name evidence="10" type="ORF">QBC32DRAFT_5472</name>
</gene>
<evidence type="ECO:0000313" key="10">
    <source>
        <dbReference type="EMBL" id="KAK3950923.1"/>
    </source>
</evidence>
<keyword evidence="6" id="KW-0963">Cytoplasm</keyword>
<feature type="domain" description="Restriction of telomere capping protein 4 C-terminal" evidence="9">
    <location>
        <begin position="473"/>
        <end position="594"/>
    </location>
</feature>
<evidence type="ECO:0000256" key="2">
    <source>
        <dbReference type="ARBA" id="ARBA00004123"/>
    </source>
</evidence>